<dbReference type="SUPFAM" id="SSF53474">
    <property type="entry name" value="alpha/beta-Hydrolases"/>
    <property type="match status" value="1"/>
</dbReference>
<evidence type="ECO:0000313" key="10">
    <source>
        <dbReference type="EMBL" id="KIV98977.1"/>
    </source>
</evidence>
<dbReference type="STRING" id="253628.A0A0D1ZWZ1"/>
<dbReference type="PIRSF" id="PIRSF005211">
    <property type="entry name" value="Ab_hydro_YheT"/>
    <property type="match status" value="1"/>
</dbReference>
<dbReference type="EMBL" id="KN847589">
    <property type="protein sequence ID" value="KIV98977.1"/>
    <property type="molecule type" value="Genomic_DNA"/>
</dbReference>
<dbReference type="PANTHER" id="PTHR10794">
    <property type="entry name" value="ABHYDROLASE DOMAIN-CONTAINING PROTEIN"/>
    <property type="match status" value="1"/>
</dbReference>
<evidence type="ECO:0000256" key="3">
    <source>
        <dbReference type="ARBA" id="ARBA00022801"/>
    </source>
</evidence>
<dbReference type="EC" id="2.3.1.84" evidence="6"/>
<dbReference type="InterPro" id="IPR012020">
    <property type="entry name" value="ABHD4"/>
</dbReference>
<evidence type="ECO:0000256" key="2">
    <source>
        <dbReference type="ARBA" id="ARBA00022679"/>
    </source>
</evidence>
<dbReference type="GO" id="GO:0051793">
    <property type="term" value="P:medium-chain fatty acid catabolic process"/>
    <property type="evidence" value="ECO:0007669"/>
    <property type="project" value="UniProtKB-ARBA"/>
</dbReference>
<dbReference type="InterPro" id="IPR050960">
    <property type="entry name" value="AB_hydrolase_4_sf"/>
</dbReference>
<keyword evidence="11" id="KW-1185">Reference proteome</keyword>
<feature type="active site" description="Charge relay system" evidence="8">
    <location>
        <position position="377"/>
    </location>
</feature>
<comment type="similarity">
    <text evidence="1">Belongs to the AB hydrolase superfamily. AB hydrolase 4 family.</text>
</comment>
<evidence type="ECO:0000256" key="5">
    <source>
        <dbReference type="ARBA" id="ARBA00054277"/>
    </source>
</evidence>
<dbReference type="OrthoDB" id="5954035at2759"/>
<dbReference type="FunCoup" id="A0A0D1ZWZ1">
    <property type="interactions" value="258"/>
</dbReference>
<dbReference type="InterPro" id="IPR000073">
    <property type="entry name" value="AB_hydrolase_1"/>
</dbReference>
<feature type="active site" description="Charge relay system" evidence="8">
    <location>
        <position position="348"/>
    </location>
</feature>
<dbReference type="Proteomes" id="UP000053259">
    <property type="component" value="Unassembled WGS sequence"/>
</dbReference>
<dbReference type="PANTHER" id="PTHR10794:SF63">
    <property type="entry name" value="ALPHA_BETA HYDROLASE 1, ISOFORM A"/>
    <property type="match status" value="1"/>
</dbReference>
<dbReference type="VEuPathDB" id="FungiDB:PV09_09305"/>
<dbReference type="GO" id="GO:0004026">
    <property type="term" value="F:alcohol O-acetyltransferase activity"/>
    <property type="evidence" value="ECO:0007669"/>
    <property type="project" value="UniProtKB-EC"/>
</dbReference>
<keyword evidence="3" id="KW-0378">Hydrolase</keyword>
<reference evidence="10 11" key="1">
    <citation type="submission" date="2015-01" db="EMBL/GenBank/DDBJ databases">
        <title>The Genome Sequence of Ochroconis gallopava CBS43764.</title>
        <authorList>
            <consortium name="The Broad Institute Genomics Platform"/>
            <person name="Cuomo C."/>
            <person name="de Hoog S."/>
            <person name="Gorbushina A."/>
            <person name="Stielow B."/>
            <person name="Teixiera M."/>
            <person name="Abouelleil A."/>
            <person name="Chapman S.B."/>
            <person name="Priest M."/>
            <person name="Young S.K."/>
            <person name="Wortman J."/>
            <person name="Nusbaum C."/>
            <person name="Birren B."/>
        </authorList>
    </citation>
    <scope>NUCLEOTIDE SEQUENCE [LARGE SCALE GENOMIC DNA]</scope>
    <source>
        <strain evidence="10 11">CBS 43764</strain>
    </source>
</reference>
<dbReference type="Gene3D" id="3.40.50.1820">
    <property type="entry name" value="alpha/beta hydrolase"/>
    <property type="match status" value="1"/>
</dbReference>
<evidence type="ECO:0000256" key="8">
    <source>
        <dbReference type="PIRSR" id="PIRSR005211-1"/>
    </source>
</evidence>
<keyword evidence="2" id="KW-0808">Transferase</keyword>
<protein>
    <recommendedName>
        <fullName evidence="6">alcohol O-acetyltransferase</fullName>
        <ecNumber evidence="6">2.3.1.84</ecNumber>
    </recommendedName>
    <alternativeName>
        <fullName evidence="7">Alcohol O-acetyltransferase</fullName>
    </alternativeName>
</protein>
<evidence type="ECO:0000256" key="6">
    <source>
        <dbReference type="ARBA" id="ARBA00066969"/>
    </source>
</evidence>
<evidence type="ECO:0000259" key="9">
    <source>
        <dbReference type="Pfam" id="PF00561"/>
    </source>
</evidence>
<evidence type="ECO:0000256" key="4">
    <source>
        <dbReference type="ARBA" id="ARBA00050620"/>
    </source>
</evidence>
<dbReference type="InterPro" id="IPR029058">
    <property type="entry name" value="AB_hydrolase_fold"/>
</dbReference>
<dbReference type="AlphaFoldDB" id="A0A0D1ZWZ1"/>
<dbReference type="GO" id="GO:0008126">
    <property type="term" value="F:acetylesterase activity"/>
    <property type="evidence" value="ECO:0007669"/>
    <property type="project" value="TreeGrafter"/>
</dbReference>
<evidence type="ECO:0000256" key="7">
    <source>
        <dbReference type="ARBA" id="ARBA00080774"/>
    </source>
</evidence>
<dbReference type="InParanoid" id="A0A0D1ZWZ1"/>
<dbReference type="GeneID" id="27317278"/>
<dbReference type="Pfam" id="PF00561">
    <property type="entry name" value="Abhydrolase_1"/>
    <property type="match status" value="1"/>
</dbReference>
<gene>
    <name evidence="10" type="ORF">PV09_09305</name>
</gene>
<dbReference type="FunFam" id="3.40.50.1820:FF:000137">
    <property type="entry name" value="EEB1p Acyl-coenzymeA:ethanol O-acyltransferase"/>
    <property type="match status" value="1"/>
</dbReference>
<accession>A0A0D1ZWZ1</accession>
<comment type="catalytic activity">
    <reaction evidence="4">
        <text>an aliphatic alcohol + acetyl-CoA = an acetyl ester + CoA</text>
        <dbReference type="Rhea" id="RHEA:17229"/>
        <dbReference type="ChEBI" id="CHEBI:2571"/>
        <dbReference type="ChEBI" id="CHEBI:47622"/>
        <dbReference type="ChEBI" id="CHEBI:57287"/>
        <dbReference type="ChEBI" id="CHEBI:57288"/>
        <dbReference type="EC" id="2.3.1.84"/>
    </reaction>
</comment>
<evidence type="ECO:0000256" key="1">
    <source>
        <dbReference type="ARBA" id="ARBA00010884"/>
    </source>
</evidence>
<sequence>MSWILGRQSMTFHSAKVPVRLPLKRGGDDSPEVDSKSLSDLCKDATPACWLNPLLFNGHLQTLWTAINSSDVPITYQRKVFSSDSTRYPGTFAVDFVVPTLIPARKADASLPPRTTYFEDTAFDSLASDDDKPMLIVLHGLAGGSNEIYLRSVLKLLCLDPPVDERWEACVVNARGCAMSKITSGLLYNARATWDIRQFVQWARQMWPRRRIFACGFSLGANILVNYLGEEEAGCPLDAAIVISNPWNLEVSSFFLQSTWLGMNVYMRAMGTSMRQLWARHKEDILREIKGIDVEKVDNMQYLFEFDRYVQCPTWGWPTEGAYYRDASSVEALIDVRIPLFAIHARDDPIVNDFAAPYEEIKHNPYAVMVATSGGGHLSWFQFGGERWFAQAAAAWLNKMANEVDFDALRESRISSISKKAK</sequence>
<dbReference type="GO" id="GO:0047372">
    <property type="term" value="F:monoacylglycerol lipase activity"/>
    <property type="evidence" value="ECO:0007669"/>
    <property type="project" value="TreeGrafter"/>
</dbReference>
<proteinExistence type="inferred from homology"/>
<organism evidence="10 11">
    <name type="scientific">Verruconis gallopava</name>
    <dbReference type="NCBI Taxonomy" id="253628"/>
    <lineage>
        <taxon>Eukaryota</taxon>
        <taxon>Fungi</taxon>
        <taxon>Dikarya</taxon>
        <taxon>Ascomycota</taxon>
        <taxon>Pezizomycotina</taxon>
        <taxon>Dothideomycetes</taxon>
        <taxon>Pleosporomycetidae</taxon>
        <taxon>Venturiales</taxon>
        <taxon>Sympoventuriaceae</taxon>
        <taxon>Verruconis</taxon>
    </lineage>
</organism>
<comment type="function">
    <text evidence="5">Displays enzymatic activity both for medium-chain fatty acid (MCFA) ethyl ester synthesis and hydrolysis (esterase activity). MCFA are toxic for yeast and this enzyme could thus be involved in their detoxification by esterification.</text>
</comment>
<dbReference type="RefSeq" id="XP_016208847.1">
    <property type="nucleotide sequence ID" value="XM_016363345.1"/>
</dbReference>
<name>A0A0D1ZWZ1_9PEZI</name>
<dbReference type="GO" id="GO:0051792">
    <property type="term" value="P:medium-chain fatty acid biosynthetic process"/>
    <property type="evidence" value="ECO:0007669"/>
    <property type="project" value="TreeGrafter"/>
</dbReference>
<dbReference type="HOGENOM" id="CLU_032487_1_0_1"/>
<feature type="domain" description="AB hydrolase-1" evidence="9">
    <location>
        <begin position="133"/>
        <end position="379"/>
    </location>
</feature>
<evidence type="ECO:0000313" key="11">
    <source>
        <dbReference type="Proteomes" id="UP000053259"/>
    </source>
</evidence>
<feature type="active site" description="Charge relay system" evidence="8">
    <location>
        <position position="218"/>
    </location>
</feature>